<keyword evidence="1" id="KW-0649">Protein kinase inhibitor</keyword>
<keyword evidence="5" id="KW-1185">Reference proteome</keyword>
<dbReference type="Proteomes" id="UP001291623">
    <property type="component" value="Unassembled WGS sequence"/>
</dbReference>
<accession>A0AAE1T0M3</accession>
<dbReference type="GO" id="GO:0032875">
    <property type="term" value="P:regulation of DNA endoreduplication"/>
    <property type="evidence" value="ECO:0007669"/>
    <property type="project" value="InterPro"/>
</dbReference>
<feature type="region of interest" description="Disordered" evidence="3">
    <location>
        <begin position="1"/>
        <end position="27"/>
    </location>
</feature>
<evidence type="ECO:0000256" key="3">
    <source>
        <dbReference type="SAM" id="MobiDB-lite"/>
    </source>
</evidence>
<dbReference type="PANTHER" id="PTHR33142">
    <property type="entry name" value="CYCLIN-DEPENDENT PROTEIN KINASE INHIBITOR SMR13"/>
    <property type="match status" value="1"/>
</dbReference>
<gene>
    <name evidence="4" type="ORF">RND71_002171</name>
</gene>
<dbReference type="AlphaFoldDB" id="A0AAE1T0M3"/>
<evidence type="ECO:0000313" key="5">
    <source>
        <dbReference type="Proteomes" id="UP001291623"/>
    </source>
</evidence>
<reference evidence="4" key="1">
    <citation type="submission" date="2023-12" db="EMBL/GenBank/DDBJ databases">
        <title>Genome assembly of Anisodus tanguticus.</title>
        <authorList>
            <person name="Wang Y.-J."/>
        </authorList>
    </citation>
    <scope>NUCLEOTIDE SEQUENCE</scope>
    <source>
        <strain evidence="4">KB-2021</strain>
        <tissue evidence="4">Leaf</tissue>
    </source>
</reference>
<dbReference type="GO" id="GO:0005634">
    <property type="term" value="C:nucleus"/>
    <property type="evidence" value="ECO:0007669"/>
    <property type="project" value="TreeGrafter"/>
</dbReference>
<evidence type="ECO:0000256" key="2">
    <source>
        <dbReference type="ARBA" id="ARBA00023306"/>
    </source>
</evidence>
<protein>
    <submittedName>
        <fullName evidence="4">Uncharacterized protein</fullName>
    </submittedName>
</protein>
<evidence type="ECO:0000256" key="1">
    <source>
        <dbReference type="ARBA" id="ARBA00023013"/>
    </source>
</evidence>
<dbReference type="GO" id="GO:0004860">
    <property type="term" value="F:protein kinase inhibitor activity"/>
    <property type="evidence" value="ECO:0007669"/>
    <property type="project" value="UniProtKB-KW"/>
</dbReference>
<sequence>MGPTSSRRSRTRSSRTTTQKQQPLKNNEEVLAVSPCKTTSLKNDGINGSNIGSNEYCSTPKAEKFRIPEIKTCPPAPKKKIRRILFSSSTCNSSLGRSPVSFFTPLDLELFFHFAH</sequence>
<organism evidence="4 5">
    <name type="scientific">Anisodus tanguticus</name>
    <dbReference type="NCBI Taxonomy" id="243964"/>
    <lineage>
        <taxon>Eukaryota</taxon>
        <taxon>Viridiplantae</taxon>
        <taxon>Streptophyta</taxon>
        <taxon>Embryophyta</taxon>
        <taxon>Tracheophyta</taxon>
        <taxon>Spermatophyta</taxon>
        <taxon>Magnoliopsida</taxon>
        <taxon>eudicotyledons</taxon>
        <taxon>Gunneridae</taxon>
        <taxon>Pentapetalae</taxon>
        <taxon>asterids</taxon>
        <taxon>lamiids</taxon>
        <taxon>Solanales</taxon>
        <taxon>Solanaceae</taxon>
        <taxon>Solanoideae</taxon>
        <taxon>Hyoscyameae</taxon>
        <taxon>Anisodus</taxon>
    </lineage>
</organism>
<keyword evidence="2" id="KW-0131">Cell cycle</keyword>
<evidence type="ECO:0000313" key="4">
    <source>
        <dbReference type="EMBL" id="KAK4380309.1"/>
    </source>
</evidence>
<dbReference type="PANTHER" id="PTHR33142:SF8">
    <property type="entry name" value="CYCLIN-DEPENDENT PROTEIN KINASE INHIBITOR SMR9"/>
    <property type="match status" value="1"/>
</dbReference>
<dbReference type="EMBL" id="JAVYJV010000001">
    <property type="protein sequence ID" value="KAK4380309.1"/>
    <property type="molecule type" value="Genomic_DNA"/>
</dbReference>
<comment type="caution">
    <text evidence="4">The sequence shown here is derived from an EMBL/GenBank/DDBJ whole genome shotgun (WGS) entry which is preliminary data.</text>
</comment>
<dbReference type="InterPro" id="IPR040389">
    <property type="entry name" value="SMR"/>
</dbReference>
<proteinExistence type="predicted"/>
<name>A0AAE1T0M3_9SOLA</name>